<dbReference type="AlphaFoldDB" id="A0A2W5FIU1"/>
<gene>
    <name evidence="1" type="ORF">DI586_08625</name>
</gene>
<sequence length="362" mass="40917">MLERTHEEILTQIASQIQSYPIGELSPVPGDKWLLSSSMQKAIRRGDLQIATSAAASLWRQDRNTLFRRLITIAPEDVAIGDIEAVIQTFLALTSPEWRRQVGELQVILYLVTALSNACKNRLPEEIYTQIERSPSLVKTKEKMAKANDQTLAKAMKDKRLDLNKRCMASWLLWGTSKYPSDFMPKRSFSRSAESSLLALPVSSIITKACLRALPKTQWPLAGFLPLIIHRMQSETVETIEGSIQPPITVEGVPLYALDTFTRGGQAAFRELRSGVKELQEFTLKQIGLAVFYLEGRTLNKYLTSPFLNEMQKGGEYADIVSSGLCHARYIGLKEVLTEHWPRLQEIRERILKRTLVGGDQW</sequence>
<dbReference type="GO" id="GO:0003677">
    <property type="term" value="F:DNA binding"/>
    <property type="evidence" value="ECO:0007669"/>
    <property type="project" value="InterPro"/>
</dbReference>
<evidence type="ECO:0000313" key="1">
    <source>
        <dbReference type="EMBL" id="PZP54863.1"/>
    </source>
</evidence>
<reference evidence="1 2" key="1">
    <citation type="submission" date="2017-08" db="EMBL/GenBank/DDBJ databases">
        <title>Infants hospitalized years apart are colonized by the same room-sourced microbial strains.</title>
        <authorList>
            <person name="Brooks B."/>
            <person name="Olm M.R."/>
            <person name="Firek B.A."/>
            <person name="Baker R."/>
            <person name="Thomas B.C."/>
            <person name="Morowitz M.J."/>
            <person name="Banfield J.F."/>
        </authorList>
    </citation>
    <scope>NUCLEOTIDE SEQUENCE [LARGE SCALE GENOMIC DNA]</scope>
    <source>
        <strain evidence="1">S2_006_000_R2_64</strain>
    </source>
</reference>
<dbReference type="SUPFAM" id="SSF48019">
    <property type="entry name" value="post-AAA+ oligomerization domain-like"/>
    <property type="match status" value="1"/>
</dbReference>
<name>A0A2W5FIU1_9BACT</name>
<dbReference type="GO" id="GO:0006260">
    <property type="term" value="P:DNA replication"/>
    <property type="evidence" value="ECO:0007669"/>
    <property type="project" value="InterPro"/>
</dbReference>
<dbReference type="Proteomes" id="UP000249739">
    <property type="component" value="Unassembled WGS sequence"/>
</dbReference>
<dbReference type="Gene3D" id="1.20.272.10">
    <property type="match status" value="1"/>
</dbReference>
<dbReference type="EMBL" id="QFOT01000104">
    <property type="protein sequence ID" value="PZP54863.1"/>
    <property type="molecule type" value="Genomic_DNA"/>
</dbReference>
<protein>
    <submittedName>
        <fullName evidence="1">Uncharacterized protein</fullName>
    </submittedName>
</protein>
<accession>A0A2W5FIU1</accession>
<proteinExistence type="predicted"/>
<evidence type="ECO:0000313" key="2">
    <source>
        <dbReference type="Proteomes" id="UP000249739"/>
    </source>
</evidence>
<dbReference type="InterPro" id="IPR008921">
    <property type="entry name" value="DNA_pol3_clamp-load_cplx_C"/>
</dbReference>
<comment type="caution">
    <text evidence="1">The sequence shown here is derived from an EMBL/GenBank/DDBJ whole genome shotgun (WGS) entry which is preliminary data.</text>
</comment>
<organism evidence="1 2">
    <name type="scientific">Micavibrio aeruginosavorus</name>
    <dbReference type="NCBI Taxonomy" id="349221"/>
    <lineage>
        <taxon>Bacteria</taxon>
        <taxon>Pseudomonadati</taxon>
        <taxon>Bdellovibrionota</taxon>
        <taxon>Bdellovibrionia</taxon>
        <taxon>Bdellovibrionales</taxon>
        <taxon>Pseudobdellovibrionaceae</taxon>
        <taxon>Micavibrio</taxon>
    </lineage>
</organism>